<dbReference type="InterPro" id="IPR051601">
    <property type="entry name" value="Serine_prot/Carboxylest_S33"/>
</dbReference>
<evidence type="ECO:0000256" key="3">
    <source>
        <dbReference type="ARBA" id="ARBA00022801"/>
    </source>
</evidence>
<dbReference type="InterPro" id="IPR029058">
    <property type="entry name" value="AB_hydrolase_fold"/>
</dbReference>
<proteinExistence type="inferred from homology"/>
<organism evidence="5 6">
    <name type="scientific">Microlunatus panaciterrae</name>
    <dbReference type="NCBI Taxonomy" id="400768"/>
    <lineage>
        <taxon>Bacteria</taxon>
        <taxon>Bacillati</taxon>
        <taxon>Actinomycetota</taxon>
        <taxon>Actinomycetes</taxon>
        <taxon>Propionibacteriales</taxon>
        <taxon>Propionibacteriaceae</taxon>
        <taxon>Microlunatus</taxon>
    </lineage>
</organism>
<evidence type="ECO:0000256" key="2">
    <source>
        <dbReference type="ARBA" id="ARBA00022729"/>
    </source>
</evidence>
<dbReference type="InterPro" id="IPR013595">
    <property type="entry name" value="Pept_S33_TAP-like_C"/>
</dbReference>
<evidence type="ECO:0000313" key="6">
    <source>
        <dbReference type="Proteomes" id="UP000704762"/>
    </source>
</evidence>
<keyword evidence="2" id="KW-0732">Signal</keyword>
<dbReference type="Proteomes" id="UP000704762">
    <property type="component" value="Unassembled WGS sequence"/>
</dbReference>
<evidence type="ECO:0000259" key="4">
    <source>
        <dbReference type="Pfam" id="PF08386"/>
    </source>
</evidence>
<name>A0ABS2RL86_9ACTN</name>
<evidence type="ECO:0000313" key="5">
    <source>
        <dbReference type="EMBL" id="MBM7799252.1"/>
    </source>
</evidence>
<gene>
    <name evidence="5" type="ORF">JOE57_002173</name>
</gene>
<protein>
    <submittedName>
        <fullName evidence="5">Pimeloyl-ACP methyl ester carboxylesterase</fullName>
    </submittedName>
</protein>
<comment type="similarity">
    <text evidence="1">Belongs to the peptidase S33 family.</text>
</comment>
<keyword evidence="6" id="KW-1185">Reference proteome</keyword>
<dbReference type="Pfam" id="PF08386">
    <property type="entry name" value="Abhydrolase_4"/>
    <property type="match status" value="1"/>
</dbReference>
<dbReference type="PANTHER" id="PTHR43248">
    <property type="entry name" value="2-SUCCINYL-6-HYDROXY-2,4-CYCLOHEXADIENE-1-CARBOXYLATE SYNTHASE"/>
    <property type="match status" value="1"/>
</dbReference>
<dbReference type="PANTHER" id="PTHR43248:SF29">
    <property type="entry name" value="TRIPEPTIDYL AMINOPEPTIDASE"/>
    <property type="match status" value="1"/>
</dbReference>
<dbReference type="PROSITE" id="PS51257">
    <property type="entry name" value="PROKAR_LIPOPROTEIN"/>
    <property type="match status" value="1"/>
</dbReference>
<accession>A0ABS2RL86</accession>
<comment type="caution">
    <text evidence="5">The sequence shown here is derived from an EMBL/GenBank/DDBJ whole genome shotgun (WGS) entry which is preliminary data.</text>
</comment>
<evidence type="ECO:0000256" key="1">
    <source>
        <dbReference type="ARBA" id="ARBA00010088"/>
    </source>
</evidence>
<sequence>MRRLTLLCGLLALLLVAGGCSVWSVEIPWQKSKPDATASGRPLQPVPDVTPKGMVDPPAGQGMARYRGQQLHWSGCQKTLECTTALVPLDYAHLDGPAITLALSRRASTSGHRLGSLFINPGGPGGSGVEYTGYFKHKGLEDYDIVGWDPRGVGQSTPVECLTGKDLENYTEVDNSPDNASEDKAWIDVNREFGASCLRRSGALLEHVSTPETVRDLDLLRGLVGDRKLNYFGSSYGTYIGALYAQTFPKNVGRMVLDGAVNITDDETVSQTEGFDRALNNFASWCASQGCRLGATTAAVLKSIIALWDDLDRNALPVGSRELTQSLAVTGVALVLYENEDSWKYLREGLEDAVFKRDGSYLLYFADLYNQRDRRGNYGQSNYSFPAVRCLDTKDKGVTGARADAAKDAKRAPSIGRFFGPDMTCPMWPVAAVPDHPKIVAAGAAPIVVIGTTGDPATPYEFAQMMAKQLESGVLVTLKGEGHLAYGQSTCIQQIAVAYLVKGTVPRNGTTC</sequence>
<dbReference type="RefSeq" id="WP_204917882.1">
    <property type="nucleotide sequence ID" value="NZ_BAAAQP010000001.1"/>
</dbReference>
<dbReference type="EMBL" id="JAFBCF010000001">
    <property type="protein sequence ID" value="MBM7799252.1"/>
    <property type="molecule type" value="Genomic_DNA"/>
</dbReference>
<dbReference type="Gene3D" id="3.40.50.1820">
    <property type="entry name" value="alpha/beta hydrolase"/>
    <property type="match status" value="1"/>
</dbReference>
<feature type="domain" description="Peptidase S33 tripeptidyl aminopeptidase-like C-terminal" evidence="4">
    <location>
        <begin position="416"/>
        <end position="512"/>
    </location>
</feature>
<keyword evidence="3" id="KW-0378">Hydrolase</keyword>
<reference evidence="5 6" key="1">
    <citation type="submission" date="2021-01" db="EMBL/GenBank/DDBJ databases">
        <title>Sequencing the genomes of 1000 actinobacteria strains.</title>
        <authorList>
            <person name="Klenk H.-P."/>
        </authorList>
    </citation>
    <scope>NUCLEOTIDE SEQUENCE [LARGE SCALE GENOMIC DNA]</scope>
    <source>
        <strain evidence="5 6">DSM 18662</strain>
    </source>
</reference>
<dbReference type="SUPFAM" id="SSF53474">
    <property type="entry name" value="alpha/beta-Hydrolases"/>
    <property type="match status" value="1"/>
</dbReference>